<name>A0ABY5PEX1_9ACTN</name>
<dbReference type="EMBL" id="CP088295">
    <property type="protein sequence ID" value="UUY03210.1"/>
    <property type="molecule type" value="Genomic_DNA"/>
</dbReference>
<proteinExistence type="predicted"/>
<sequence>MTTTAAVLTVAALGVPQAAPAAPVQDFEARIDSRSTNVTAGSERNPRTHSLRITTGTRETTAGVLPPTTSRAQIYFPRGAKFNGRYFRDCSSSRISAAKSTDDCAGASVVGGGKAAGDAPGGITQNDLEITAVNGVDGTYVNLFVEGASPLRIQSNIKATLRALKSSTYSYRLDVPIPQNLQEPAPGVRVAITNFEVAINKRTVTRRGDRIGYIESTSCPSSRTWRFKGVFQYADGQRATVTDTVRCRR</sequence>
<evidence type="ECO:0000313" key="2">
    <source>
        <dbReference type="EMBL" id="UUY03210.1"/>
    </source>
</evidence>
<accession>A0ABY5PEX1</accession>
<dbReference type="Proteomes" id="UP001058860">
    <property type="component" value="Chromosome"/>
</dbReference>
<feature type="signal peptide" evidence="1">
    <location>
        <begin position="1"/>
        <end position="21"/>
    </location>
</feature>
<reference evidence="3" key="1">
    <citation type="submission" date="2021-11" db="EMBL/GenBank/DDBJ databases">
        <title>Cultivation dependent microbiological survey of springs from the worlds oldest radium mine currently devoted to the extraction of radon-saturated water.</title>
        <authorList>
            <person name="Kapinusova G."/>
            <person name="Smrhova T."/>
            <person name="Strejcek M."/>
            <person name="Suman J."/>
            <person name="Jani K."/>
            <person name="Pajer P."/>
            <person name="Uhlik O."/>
        </authorList>
    </citation>
    <scope>NUCLEOTIDE SEQUENCE [LARGE SCALE GENOMIC DNA]</scope>
    <source>
        <strain evidence="3">J379</strain>
    </source>
</reference>
<protein>
    <submittedName>
        <fullName evidence="2">Uncharacterized protein</fullName>
    </submittedName>
</protein>
<evidence type="ECO:0000313" key="3">
    <source>
        <dbReference type="Proteomes" id="UP001058860"/>
    </source>
</evidence>
<feature type="chain" id="PRO_5045975486" evidence="1">
    <location>
        <begin position="22"/>
        <end position="249"/>
    </location>
</feature>
<keyword evidence="3" id="KW-1185">Reference proteome</keyword>
<evidence type="ECO:0000256" key="1">
    <source>
        <dbReference type="SAM" id="SignalP"/>
    </source>
</evidence>
<gene>
    <name evidence="2" type="ORF">LRS13_21455</name>
</gene>
<dbReference type="RefSeq" id="WP_353863722.1">
    <property type="nucleotide sequence ID" value="NZ_CP088295.1"/>
</dbReference>
<keyword evidence="1" id="KW-0732">Signal</keyword>
<organism evidence="2 3">
    <name type="scientific">Svornostia abyssi</name>
    <dbReference type="NCBI Taxonomy" id="2898438"/>
    <lineage>
        <taxon>Bacteria</taxon>
        <taxon>Bacillati</taxon>
        <taxon>Actinomycetota</taxon>
        <taxon>Thermoleophilia</taxon>
        <taxon>Solirubrobacterales</taxon>
        <taxon>Baekduiaceae</taxon>
        <taxon>Svornostia</taxon>
    </lineage>
</organism>